<proteinExistence type="predicted"/>
<reference evidence="2 3" key="1">
    <citation type="submission" date="2019-05" db="EMBL/GenBank/DDBJ databases">
        <authorList>
            <person name="Zhang J.-Y."/>
            <person name="Feg X."/>
            <person name="Du Z.-J."/>
        </authorList>
    </citation>
    <scope>NUCLEOTIDE SEQUENCE [LARGE SCALE GENOMIC DNA]</scope>
    <source>
        <strain evidence="2 3">RZ26</strain>
    </source>
</reference>
<dbReference type="Proteomes" id="UP000310314">
    <property type="component" value="Unassembled WGS sequence"/>
</dbReference>
<dbReference type="RefSeq" id="WP_138656482.1">
    <property type="nucleotide sequence ID" value="NZ_VATY01000001.1"/>
</dbReference>
<keyword evidence="1" id="KW-0732">Signal</keyword>
<gene>
    <name evidence="2" type="ORF">FEE95_03720</name>
</gene>
<evidence type="ECO:0000313" key="2">
    <source>
        <dbReference type="EMBL" id="TMM58550.1"/>
    </source>
</evidence>
<dbReference type="AlphaFoldDB" id="A0A5S3PUC9"/>
<dbReference type="EMBL" id="VATY01000001">
    <property type="protein sequence ID" value="TMM58550.1"/>
    <property type="molecule type" value="Genomic_DNA"/>
</dbReference>
<keyword evidence="3" id="KW-1185">Reference proteome</keyword>
<dbReference type="OrthoDB" id="678905at2"/>
<accession>A0A5S3PUC9</accession>
<protein>
    <submittedName>
        <fullName evidence="2">Uncharacterized protein</fullName>
    </submittedName>
</protein>
<evidence type="ECO:0000313" key="3">
    <source>
        <dbReference type="Proteomes" id="UP000310314"/>
    </source>
</evidence>
<organism evidence="2 3">
    <name type="scientific">Maribacter algarum</name>
    <name type="common">ex Zhang et al. 2020</name>
    <dbReference type="NCBI Taxonomy" id="2578118"/>
    <lineage>
        <taxon>Bacteria</taxon>
        <taxon>Pseudomonadati</taxon>
        <taxon>Bacteroidota</taxon>
        <taxon>Flavobacteriia</taxon>
        <taxon>Flavobacteriales</taxon>
        <taxon>Flavobacteriaceae</taxon>
        <taxon>Maribacter</taxon>
    </lineage>
</organism>
<sequence>MKNLLLLFFFLFIAQLFAQHNSITTEDFNSDGIEDILMCSYEIGSNFGGADCELTDGKTKKKFTLTNYGCFCAIKKRVSVLPELRKKENEYFFYNLKKEVLPKFRPTPDQSLFWIINSSLNTQKQEENQYFNLTFNPKTVWRQEEPELPSTYYIEMGARTLSKIIRQEKITYAKSESSDQKDFLIYYGDTHFSSEGGKTKAFIPVEKNESYEILKTDHGVIAKKGNKYKWVFVTDMDINASPQKLRWASIEEVVLHDNHVIIKQALAPDPKYNIYVIEIETGLGGRLKIDFDFLLERGIEIPDLKPEERFSITDDMIVIGKKRNKMKFPLTEIKQELEILIKGN</sequence>
<name>A0A5S3PUC9_9FLAO</name>
<comment type="caution">
    <text evidence="2">The sequence shown here is derived from an EMBL/GenBank/DDBJ whole genome shotgun (WGS) entry which is preliminary data.</text>
</comment>
<evidence type="ECO:0000256" key="1">
    <source>
        <dbReference type="SAM" id="SignalP"/>
    </source>
</evidence>
<feature type="signal peptide" evidence="1">
    <location>
        <begin position="1"/>
        <end position="18"/>
    </location>
</feature>
<feature type="chain" id="PRO_5024342553" evidence="1">
    <location>
        <begin position="19"/>
        <end position="344"/>
    </location>
</feature>